<gene>
    <name evidence="4" type="ORF">SAMN05444320_11516</name>
</gene>
<dbReference type="PROSITE" id="PS51371">
    <property type="entry name" value="CBS"/>
    <property type="match status" value="2"/>
</dbReference>
<dbReference type="SUPFAM" id="SSF54631">
    <property type="entry name" value="CBS-domain pair"/>
    <property type="match status" value="1"/>
</dbReference>
<dbReference type="Gene3D" id="3.10.580.10">
    <property type="entry name" value="CBS-domain"/>
    <property type="match status" value="2"/>
</dbReference>
<keyword evidence="1 2" id="KW-0129">CBS domain</keyword>
<dbReference type="InterPro" id="IPR051257">
    <property type="entry name" value="Diverse_CBS-Domain"/>
</dbReference>
<dbReference type="Pfam" id="PF00571">
    <property type="entry name" value="CBS"/>
    <property type="match status" value="2"/>
</dbReference>
<evidence type="ECO:0000313" key="4">
    <source>
        <dbReference type="EMBL" id="SHG85351.1"/>
    </source>
</evidence>
<dbReference type="STRING" id="2017.SAMN05444320_11516"/>
<protein>
    <submittedName>
        <fullName evidence="4">CBS domain-containing protein</fullName>
    </submittedName>
</protein>
<dbReference type="PANTHER" id="PTHR43080:SF2">
    <property type="entry name" value="CBS DOMAIN-CONTAINING PROTEIN"/>
    <property type="match status" value="1"/>
</dbReference>
<keyword evidence="5" id="KW-1185">Reference proteome</keyword>
<dbReference type="OrthoDB" id="9799454at2"/>
<dbReference type="InterPro" id="IPR000644">
    <property type="entry name" value="CBS_dom"/>
</dbReference>
<name>A0A1M5N775_STRHI</name>
<feature type="domain" description="CBS" evidence="3">
    <location>
        <begin position="7"/>
        <end position="64"/>
    </location>
</feature>
<accession>A0A1M5N775</accession>
<dbReference type="RefSeq" id="WP_073489549.1">
    <property type="nucleotide sequence ID" value="NZ_FQVN01000015.1"/>
</dbReference>
<evidence type="ECO:0000256" key="1">
    <source>
        <dbReference type="ARBA" id="ARBA00023122"/>
    </source>
</evidence>
<feature type="domain" description="CBS" evidence="3">
    <location>
        <begin position="68"/>
        <end position="126"/>
    </location>
</feature>
<dbReference type="PANTHER" id="PTHR43080">
    <property type="entry name" value="CBS DOMAIN-CONTAINING PROTEIN CBSX3, MITOCHONDRIAL"/>
    <property type="match status" value="1"/>
</dbReference>
<dbReference type="SMART" id="SM00116">
    <property type="entry name" value="CBS"/>
    <property type="match status" value="2"/>
</dbReference>
<organism evidence="4 5">
    <name type="scientific">Streptoalloteichus hindustanus</name>
    <dbReference type="NCBI Taxonomy" id="2017"/>
    <lineage>
        <taxon>Bacteria</taxon>
        <taxon>Bacillati</taxon>
        <taxon>Actinomycetota</taxon>
        <taxon>Actinomycetes</taxon>
        <taxon>Pseudonocardiales</taxon>
        <taxon>Pseudonocardiaceae</taxon>
        <taxon>Streptoalloteichus</taxon>
    </lineage>
</organism>
<dbReference type="Proteomes" id="UP000184501">
    <property type="component" value="Unassembled WGS sequence"/>
</dbReference>
<evidence type="ECO:0000313" key="5">
    <source>
        <dbReference type="Proteomes" id="UP000184501"/>
    </source>
</evidence>
<reference evidence="4 5" key="1">
    <citation type="submission" date="2016-11" db="EMBL/GenBank/DDBJ databases">
        <authorList>
            <person name="Jaros S."/>
            <person name="Januszkiewicz K."/>
            <person name="Wedrychowicz H."/>
        </authorList>
    </citation>
    <scope>NUCLEOTIDE SEQUENCE [LARGE SCALE GENOMIC DNA]</scope>
    <source>
        <strain evidence="4 5">DSM 44523</strain>
    </source>
</reference>
<proteinExistence type="predicted"/>
<dbReference type="InterPro" id="IPR046342">
    <property type="entry name" value="CBS_dom_sf"/>
</dbReference>
<evidence type="ECO:0000256" key="2">
    <source>
        <dbReference type="PROSITE-ProRule" id="PRU00703"/>
    </source>
</evidence>
<evidence type="ECO:0000259" key="3">
    <source>
        <dbReference type="PROSITE" id="PS51371"/>
    </source>
</evidence>
<sequence length="242" mass="25791">MRAQDVMTRDVVWVRGDHLVGDAAALLTEHGVAALPVLDEVERVLGVISLGDARRAVGDPTAPVWSVMSSPAVVAPAEAELSQVVQLLLDHQIRSVPVTACGTAQVLVGVVSRGDLLRLTVRPDEVLVAAIQRRLDDYAGRGWWRVEVEGGAVTVTGEFADEAERRVVTALVHTVPGVRLAEVVHRAPARRGVGPRPIWPENTIKDFGPVAGGPKKAFDSVADALTLRPASSTEADQTCACW</sequence>
<dbReference type="EMBL" id="FQVN01000015">
    <property type="protein sequence ID" value="SHG85351.1"/>
    <property type="molecule type" value="Genomic_DNA"/>
</dbReference>
<dbReference type="AlphaFoldDB" id="A0A1M5N775"/>